<proteinExistence type="predicted"/>
<dbReference type="RefSeq" id="XP_067157252.1">
    <property type="nucleotide sequence ID" value="XM_067301151.1"/>
</dbReference>
<sequence>MPGAKTFPCPGCRMRFSSGPLLHKHVERFCIGTLAASGEAPGKAAMPAAASVEREQPRCDGAQRWAPLGRVLTGRERALLRGAWPGPGEPAARRPAEQPPAPQGAPGRPAPRRQELAEAHERRMAEIQARSRQLEQQREGLCRRLRELAGREAVSREPVAGSSRMPEGRGPWGSSAARTPAALSLATLLPAAGPLATEVRALRLAYVQGGGREPAVLAQLLELQVEAAALEQQDARPHRARKPSKSPTTWGSRRWVLAQPSPSEASSWAPAEPPAAGSGALGTELLAVELENRRLEDELLRLKAPHRPALGAGSAAAPSRPPAPTAFPLAPYVVLEDPPPDQEPLDQPGAPRSHF</sequence>
<gene>
    <name evidence="3" type="primary">CCDC17</name>
</gene>
<keyword evidence="2" id="KW-1185">Reference proteome</keyword>
<protein>
    <submittedName>
        <fullName evidence="3">Coiled-coil domain-containing protein 17 isoform X1</fullName>
    </submittedName>
</protein>
<evidence type="ECO:0000313" key="3">
    <source>
        <dbReference type="RefSeq" id="XP_067157252.1"/>
    </source>
</evidence>
<dbReference type="GeneID" id="106485931"/>
<dbReference type="Proteomes" id="UP001652627">
    <property type="component" value="Chromosome 8"/>
</dbReference>
<feature type="region of interest" description="Disordered" evidence="1">
    <location>
        <begin position="152"/>
        <end position="175"/>
    </location>
</feature>
<organism evidence="2 3">
    <name type="scientific">Apteryx mantelli</name>
    <name type="common">North Island brown kiwi</name>
    <dbReference type="NCBI Taxonomy" id="2696672"/>
    <lineage>
        <taxon>Eukaryota</taxon>
        <taxon>Metazoa</taxon>
        <taxon>Chordata</taxon>
        <taxon>Craniata</taxon>
        <taxon>Vertebrata</taxon>
        <taxon>Euteleostomi</taxon>
        <taxon>Archelosauria</taxon>
        <taxon>Archosauria</taxon>
        <taxon>Dinosauria</taxon>
        <taxon>Saurischia</taxon>
        <taxon>Theropoda</taxon>
        <taxon>Coelurosauria</taxon>
        <taxon>Aves</taxon>
        <taxon>Palaeognathae</taxon>
        <taxon>Apterygiformes</taxon>
        <taxon>Apterygidae</taxon>
        <taxon>Apteryx</taxon>
    </lineage>
</organism>
<dbReference type="PANTHER" id="PTHR33820:SF4">
    <property type="entry name" value="COILED-COIL DOMAIN-CONTAINING PROTEIN 17"/>
    <property type="match status" value="1"/>
</dbReference>
<dbReference type="InterPro" id="IPR038800">
    <property type="entry name" value="CCDC17"/>
</dbReference>
<feature type="compositionally biased region" description="Low complexity" evidence="1">
    <location>
        <begin position="81"/>
        <end position="90"/>
    </location>
</feature>
<dbReference type="PANTHER" id="PTHR33820">
    <property type="entry name" value="COILED-COIL DOMAIN-CONTAINING PROTEIN 17"/>
    <property type="match status" value="1"/>
</dbReference>
<reference evidence="3" key="1">
    <citation type="submission" date="2025-08" db="UniProtKB">
        <authorList>
            <consortium name="RefSeq"/>
        </authorList>
    </citation>
    <scope>IDENTIFICATION</scope>
    <source>
        <tissue evidence="3">Blood</tissue>
    </source>
</reference>
<name>A0ABM4EX26_9AVES</name>
<feature type="region of interest" description="Disordered" evidence="1">
    <location>
        <begin position="232"/>
        <end position="254"/>
    </location>
</feature>
<evidence type="ECO:0000313" key="2">
    <source>
        <dbReference type="Proteomes" id="UP001652627"/>
    </source>
</evidence>
<feature type="region of interest" description="Disordered" evidence="1">
    <location>
        <begin position="305"/>
        <end position="355"/>
    </location>
</feature>
<accession>A0ABM4EX26</accession>
<feature type="compositionally biased region" description="Low complexity" evidence="1">
    <location>
        <begin position="307"/>
        <end position="318"/>
    </location>
</feature>
<feature type="region of interest" description="Disordered" evidence="1">
    <location>
        <begin position="81"/>
        <end position="120"/>
    </location>
</feature>
<evidence type="ECO:0000256" key="1">
    <source>
        <dbReference type="SAM" id="MobiDB-lite"/>
    </source>
</evidence>